<reference evidence="14 15" key="1">
    <citation type="journal article" date="2014" name="Nat. Genet.">
        <title>Whole-genome sequence of a flatfish provides insights into ZW sex chromosome evolution and adaptation to a benthic lifestyle.</title>
        <authorList>
            <person name="Chen S."/>
            <person name="Zhang G."/>
            <person name="Shao C."/>
            <person name="Huang Q."/>
            <person name="Liu G."/>
            <person name="Zhang P."/>
            <person name="Song W."/>
            <person name="An N."/>
            <person name="Chalopin D."/>
            <person name="Volff J.N."/>
            <person name="Hong Y."/>
            <person name="Li Q."/>
            <person name="Sha Z."/>
            <person name="Zhou H."/>
            <person name="Xie M."/>
            <person name="Yu Q."/>
            <person name="Liu Y."/>
            <person name="Xiang H."/>
            <person name="Wang N."/>
            <person name="Wu K."/>
            <person name="Yang C."/>
            <person name="Zhou Q."/>
            <person name="Liao X."/>
            <person name="Yang L."/>
            <person name="Hu Q."/>
            <person name="Zhang J."/>
            <person name="Meng L."/>
            <person name="Jin L."/>
            <person name="Tian Y."/>
            <person name="Lian J."/>
            <person name="Yang J."/>
            <person name="Miao G."/>
            <person name="Liu S."/>
            <person name="Liang Z."/>
            <person name="Yan F."/>
            <person name="Li Y."/>
            <person name="Sun B."/>
            <person name="Zhang H."/>
            <person name="Zhang J."/>
            <person name="Zhu Y."/>
            <person name="Du M."/>
            <person name="Zhao Y."/>
            <person name="Schartl M."/>
            <person name="Tang Q."/>
            <person name="Wang J."/>
        </authorList>
    </citation>
    <scope>NUCLEOTIDE SEQUENCE</scope>
</reference>
<evidence type="ECO:0000256" key="5">
    <source>
        <dbReference type="ARBA" id="ARBA00022753"/>
    </source>
</evidence>
<evidence type="ECO:0000313" key="15">
    <source>
        <dbReference type="Proteomes" id="UP000265120"/>
    </source>
</evidence>
<feature type="domain" description="GAT" evidence="13">
    <location>
        <begin position="170"/>
        <end position="297"/>
    </location>
</feature>
<dbReference type="Pfam" id="PF18308">
    <property type="entry name" value="GGA_N-GAT"/>
    <property type="match status" value="1"/>
</dbReference>
<dbReference type="GO" id="GO:0006893">
    <property type="term" value="P:Golgi to plasma membrane transport"/>
    <property type="evidence" value="ECO:0007669"/>
    <property type="project" value="TreeGrafter"/>
</dbReference>
<keyword evidence="6" id="KW-0832">Ubl conjugation</keyword>
<dbReference type="Gene3D" id="2.60.40.1230">
    <property type="match status" value="1"/>
</dbReference>
<dbReference type="GO" id="GO:0006886">
    <property type="term" value="P:intracellular protein transport"/>
    <property type="evidence" value="ECO:0007669"/>
    <property type="project" value="InterPro"/>
</dbReference>
<dbReference type="InterPro" id="IPR008152">
    <property type="entry name" value="Clathrin_a/b/g-adaptin_app_Ig"/>
</dbReference>
<reference evidence="14" key="3">
    <citation type="submission" date="2025-09" db="UniProtKB">
        <authorList>
            <consortium name="Ensembl"/>
        </authorList>
    </citation>
    <scope>IDENTIFICATION</scope>
</reference>
<dbReference type="GO" id="GO:0005802">
    <property type="term" value="C:trans-Golgi network"/>
    <property type="evidence" value="ECO:0007669"/>
    <property type="project" value="InterPro"/>
</dbReference>
<accession>A0A3P8URV0</accession>
<evidence type="ECO:0000256" key="9">
    <source>
        <dbReference type="ARBA" id="ARBA00023136"/>
    </source>
</evidence>
<keyword evidence="15" id="KW-1185">Reference proteome</keyword>
<comment type="subcellular location">
    <subcellularLocation>
        <location evidence="2">Early endosome membrane</location>
        <topology evidence="2">Peripheral membrane protein</topology>
    </subcellularLocation>
    <subcellularLocation>
        <location evidence="1">Golgi apparatus</location>
        <location evidence="1">trans-Golgi network membrane</location>
        <topology evidence="1">Peripheral membrane protein</topology>
    </subcellularLocation>
</comment>
<protein>
    <submittedName>
        <fullName evidence="14">Golgi associated, gamma adaptin ear containing, ARF binding protein 3a</fullName>
    </submittedName>
</protein>
<evidence type="ECO:0000256" key="1">
    <source>
        <dbReference type="ARBA" id="ARBA00004150"/>
    </source>
</evidence>
<feature type="domain" description="GAE" evidence="12">
    <location>
        <begin position="591"/>
        <end position="712"/>
    </location>
</feature>
<dbReference type="Gene3D" id="1.25.40.90">
    <property type="match status" value="1"/>
</dbReference>
<evidence type="ECO:0000259" key="12">
    <source>
        <dbReference type="PROSITE" id="PS50180"/>
    </source>
</evidence>
<dbReference type="Gene3D" id="1.20.5.170">
    <property type="match status" value="1"/>
</dbReference>
<evidence type="ECO:0000256" key="4">
    <source>
        <dbReference type="ARBA" id="ARBA00022448"/>
    </source>
</evidence>
<feature type="region of interest" description="Disordered" evidence="10">
    <location>
        <begin position="480"/>
        <end position="505"/>
    </location>
</feature>
<organism evidence="14 15">
    <name type="scientific">Cynoglossus semilaevis</name>
    <name type="common">Tongue sole</name>
    <dbReference type="NCBI Taxonomy" id="244447"/>
    <lineage>
        <taxon>Eukaryota</taxon>
        <taxon>Metazoa</taxon>
        <taxon>Chordata</taxon>
        <taxon>Craniata</taxon>
        <taxon>Vertebrata</taxon>
        <taxon>Euteleostomi</taxon>
        <taxon>Actinopterygii</taxon>
        <taxon>Neopterygii</taxon>
        <taxon>Teleostei</taxon>
        <taxon>Neoteleostei</taxon>
        <taxon>Acanthomorphata</taxon>
        <taxon>Carangaria</taxon>
        <taxon>Pleuronectiformes</taxon>
        <taxon>Pleuronectoidei</taxon>
        <taxon>Cynoglossidae</taxon>
        <taxon>Cynoglossinae</taxon>
        <taxon>Cynoglossus</taxon>
    </lineage>
</organism>
<evidence type="ECO:0000313" key="14">
    <source>
        <dbReference type="Ensembl" id="ENSCSEP00000004569.1"/>
    </source>
</evidence>
<dbReference type="InterPro" id="IPR004152">
    <property type="entry name" value="GAT_dom"/>
</dbReference>
<dbReference type="PANTHER" id="PTHR45905:SF3">
    <property type="entry name" value="ADP-RIBOSYLATION FACTOR-BINDING PROTEIN GGA3"/>
    <property type="match status" value="1"/>
</dbReference>
<keyword evidence="4" id="KW-0813">Transport</keyword>
<dbReference type="GO" id="GO:0035091">
    <property type="term" value="F:phosphatidylinositol binding"/>
    <property type="evidence" value="ECO:0007669"/>
    <property type="project" value="InterPro"/>
</dbReference>
<dbReference type="Pfam" id="PF00790">
    <property type="entry name" value="VHS"/>
    <property type="match status" value="1"/>
</dbReference>
<dbReference type="InterPro" id="IPR008153">
    <property type="entry name" value="GAE_dom"/>
</dbReference>
<dbReference type="InterPro" id="IPR013041">
    <property type="entry name" value="Clathrin_app_Ig-like_sf"/>
</dbReference>
<dbReference type="SUPFAM" id="SSF89009">
    <property type="entry name" value="GAT-like domain"/>
    <property type="match status" value="1"/>
</dbReference>
<dbReference type="Proteomes" id="UP000265120">
    <property type="component" value="Chromosome 9"/>
</dbReference>
<dbReference type="SUPFAM" id="SSF48464">
    <property type="entry name" value="ENTH/VHS domain"/>
    <property type="match status" value="1"/>
</dbReference>
<dbReference type="InterPro" id="IPR002014">
    <property type="entry name" value="VHS_dom"/>
</dbReference>
<sequence length="716" mass="78960">MADDGQSLQSWLNKATNTSNRYEDWECINGFCDQINKEPEGPQISVGLLGQKIQSPQDWEVLQALTVLEACMKNCGQRFHSEVGQFKFLNKLVKAISPKYPGDQVSKRVKAKVIEMLYGWTVSLPGEGKICEAYQMLKSQGIILSDPGTPCDTTLIPSPSSHPKNPVFDDERRSKRLADLLHNKKPRDLQEANRFIKNSVREDEVRVQEKTRQKSTLEAVNISVNLLNEMLVHFSLETSSPADQELIRELYEDCQKLRQEVSQLAANMEDNDSILGDILQASDDLSHVISSYEKMKRRGQTEGETIETHFTSATGSRNQSRSLIDLVDRDVPFSSEKLPQIAPMVFPDTMLLGFPTAAPADVESHSKKNISNSAALSLLDQDLLSLGLNDPVVSTPQENKGSIFLPSFQNPKQDLHLFESSLPSVSTPLTYAKHPEAFQPLPTAAPSSIFSEPVFATPPVYTESITASSVRLPQPLRSALTTPAQTPLPQSRGVRTPHSLSTSVNNNSLQDHVLLDLDRPKNPAVFSATSSSMLIGEQQDSIDSPPVKISQVDDCRQLHSHTGTLGQASQNKAQDVSLDNVHVSLDAIQPSKVCPVTVYDKNGVHVLLHFGRDCPPGRPDVLVIVASTFNTAPQSVRSIVLQAAVPKTMKVKLQQPSGTELAPFNPVLPPPAITQILLLANPLKERVRMRYKLTFILGEQLFTEVGEVKAFPSPDR</sequence>
<dbReference type="GO" id="GO:0031267">
    <property type="term" value="F:small GTPase binding"/>
    <property type="evidence" value="ECO:0007669"/>
    <property type="project" value="InterPro"/>
</dbReference>
<reference evidence="14" key="2">
    <citation type="submission" date="2025-08" db="UniProtKB">
        <authorList>
            <consortium name="Ensembl"/>
        </authorList>
    </citation>
    <scope>IDENTIFICATION</scope>
</reference>
<dbReference type="SMART" id="SM00288">
    <property type="entry name" value="VHS"/>
    <property type="match status" value="1"/>
</dbReference>
<dbReference type="InterPro" id="IPR008942">
    <property type="entry name" value="ENTH_VHS"/>
</dbReference>
<dbReference type="FunFam" id="2.60.40.1230:FF:000001">
    <property type="entry name" value="ADP-ribosylation factor-binding protein GGA1 isoform 1"/>
    <property type="match status" value="1"/>
</dbReference>
<evidence type="ECO:0000256" key="7">
    <source>
        <dbReference type="ARBA" id="ARBA00022927"/>
    </source>
</evidence>
<dbReference type="Gene3D" id="1.20.58.160">
    <property type="match status" value="1"/>
</dbReference>
<keyword evidence="5" id="KW-0967">Endosome</keyword>
<dbReference type="InParanoid" id="A0A3P8URV0"/>
<dbReference type="GO" id="GO:0043130">
    <property type="term" value="F:ubiquitin binding"/>
    <property type="evidence" value="ECO:0007669"/>
    <property type="project" value="InterPro"/>
</dbReference>
<feature type="compositionally biased region" description="Polar residues" evidence="10">
    <location>
        <begin position="480"/>
        <end position="489"/>
    </location>
</feature>
<dbReference type="STRING" id="244447.ENSCSEP00000004569"/>
<dbReference type="PROSITE" id="PS50180">
    <property type="entry name" value="GAE"/>
    <property type="match status" value="1"/>
</dbReference>
<evidence type="ECO:0000256" key="3">
    <source>
        <dbReference type="ARBA" id="ARBA00008099"/>
    </source>
</evidence>
<evidence type="ECO:0000256" key="2">
    <source>
        <dbReference type="ARBA" id="ARBA00004220"/>
    </source>
</evidence>
<dbReference type="PROSITE" id="PS50179">
    <property type="entry name" value="VHS"/>
    <property type="match status" value="1"/>
</dbReference>
<keyword evidence="9" id="KW-0472">Membrane</keyword>
<evidence type="ECO:0000256" key="6">
    <source>
        <dbReference type="ARBA" id="ARBA00022843"/>
    </source>
</evidence>
<name>A0A3P8URV0_CYNSE</name>
<evidence type="ECO:0000256" key="8">
    <source>
        <dbReference type="ARBA" id="ARBA00023034"/>
    </source>
</evidence>
<keyword evidence="8" id="KW-0333">Golgi apparatus</keyword>
<dbReference type="InterPro" id="IPR038425">
    <property type="entry name" value="GAT_sf"/>
</dbReference>
<dbReference type="GO" id="GO:0031901">
    <property type="term" value="C:early endosome membrane"/>
    <property type="evidence" value="ECO:0007669"/>
    <property type="project" value="UniProtKB-SubCell"/>
</dbReference>
<dbReference type="InterPro" id="IPR041198">
    <property type="entry name" value="GGA_N-GAT"/>
</dbReference>
<evidence type="ECO:0000259" key="13">
    <source>
        <dbReference type="PROSITE" id="PS50909"/>
    </source>
</evidence>
<proteinExistence type="inferred from homology"/>
<dbReference type="PANTHER" id="PTHR45905">
    <property type="entry name" value="GOLGI-LOCALIZED, GAMMA-ADAPTIN EAR CONTAINING, ARF BINDING PROTEIN"/>
    <property type="match status" value="1"/>
</dbReference>
<dbReference type="SMART" id="SM00809">
    <property type="entry name" value="Alpha_adaptinC2"/>
    <property type="match status" value="1"/>
</dbReference>
<dbReference type="AlphaFoldDB" id="A0A3P8URV0"/>
<feature type="domain" description="VHS" evidence="11">
    <location>
        <begin position="15"/>
        <end position="145"/>
    </location>
</feature>
<dbReference type="Pfam" id="PF03127">
    <property type="entry name" value="GAT"/>
    <property type="match status" value="1"/>
</dbReference>
<dbReference type="Pfam" id="PF02883">
    <property type="entry name" value="Alpha_adaptinC2"/>
    <property type="match status" value="1"/>
</dbReference>
<evidence type="ECO:0000259" key="11">
    <source>
        <dbReference type="PROSITE" id="PS50179"/>
    </source>
</evidence>
<keyword evidence="7" id="KW-0653">Protein transport</keyword>
<dbReference type="SUPFAM" id="SSF49348">
    <property type="entry name" value="Clathrin adaptor appendage domain"/>
    <property type="match status" value="1"/>
</dbReference>
<dbReference type="PROSITE" id="PS50909">
    <property type="entry name" value="GAT"/>
    <property type="match status" value="1"/>
</dbReference>
<evidence type="ECO:0000256" key="10">
    <source>
        <dbReference type="SAM" id="MobiDB-lite"/>
    </source>
</evidence>
<comment type="similarity">
    <text evidence="3">Belongs to the GGA protein family.</text>
</comment>
<dbReference type="Ensembl" id="ENSCSET00000004625.1">
    <property type="protein sequence ID" value="ENSCSEP00000004569.1"/>
    <property type="gene ID" value="ENSCSEG00000002975.1"/>
</dbReference>
<dbReference type="InterPro" id="IPR027422">
    <property type="entry name" value="GGA1-3"/>
</dbReference>
<dbReference type="GO" id="GO:0034394">
    <property type="term" value="P:protein localization to cell surface"/>
    <property type="evidence" value="ECO:0007669"/>
    <property type="project" value="TreeGrafter"/>
</dbReference>
<dbReference type="OMA" id="EDWECIN"/>
<dbReference type="GeneTree" id="ENSGT00940000157333"/>